<dbReference type="Pfam" id="PF01431">
    <property type="entry name" value="Peptidase_M13"/>
    <property type="match status" value="1"/>
</dbReference>
<dbReference type="Proteomes" id="UP000466024">
    <property type="component" value="Unassembled WGS sequence"/>
</dbReference>
<dbReference type="GO" id="GO:0005886">
    <property type="term" value="C:plasma membrane"/>
    <property type="evidence" value="ECO:0007669"/>
    <property type="project" value="TreeGrafter"/>
</dbReference>
<dbReference type="InterPro" id="IPR042089">
    <property type="entry name" value="Peptidase_M13_dom_2"/>
</dbReference>
<dbReference type="InterPro" id="IPR024079">
    <property type="entry name" value="MetalloPept_cat_dom_sf"/>
</dbReference>
<organism evidence="11 12">
    <name type="scientific">Salinicola corii</name>
    <dbReference type="NCBI Taxonomy" id="2606937"/>
    <lineage>
        <taxon>Bacteria</taxon>
        <taxon>Pseudomonadati</taxon>
        <taxon>Pseudomonadota</taxon>
        <taxon>Gammaproteobacteria</taxon>
        <taxon>Oceanospirillales</taxon>
        <taxon>Halomonadaceae</taxon>
        <taxon>Salinicola</taxon>
    </lineage>
</organism>
<comment type="cofactor">
    <cofactor evidence="1">
        <name>Zn(2+)</name>
        <dbReference type="ChEBI" id="CHEBI:29105"/>
    </cofactor>
</comment>
<evidence type="ECO:0000256" key="3">
    <source>
        <dbReference type="ARBA" id="ARBA00022670"/>
    </source>
</evidence>
<evidence type="ECO:0000313" key="11">
    <source>
        <dbReference type="EMBL" id="KAA0019814.1"/>
    </source>
</evidence>
<dbReference type="GO" id="GO:0004222">
    <property type="term" value="F:metalloendopeptidase activity"/>
    <property type="evidence" value="ECO:0007669"/>
    <property type="project" value="InterPro"/>
</dbReference>
<proteinExistence type="inferred from homology"/>
<evidence type="ECO:0000259" key="9">
    <source>
        <dbReference type="Pfam" id="PF01431"/>
    </source>
</evidence>
<name>A0A640WHI8_9GAMM</name>
<evidence type="ECO:0000256" key="4">
    <source>
        <dbReference type="ARBA" id="ARBA00022723"/>
    </source>
</evidence>
<reference evidence="11 12" key="1">
    <citation type="submission" date="2019-08" db="EMBL/GenBank/DDBJ databases">
        <title>Bioinformatics analysis of the strain L3 and L5.</title>
        <authorList>
            <person name="Li X."/>
        </authorList>
    </citation>
    <scope>NUCLEOTIDE SEQUENCE [LARGE SCALE GENOMIC DNA]</scope>
    <source>
        <strain evidence="11 12">L3</strain>
    </source>
</reference>
<keyword evidence="5" id="KW-0378">Hydrolase</keyword>
<dbReference type="GO" id="GO:0016485">
    <property type="term" value="P:protein processing"/>
    <property type="evidence" value="ECO:0007669"/>
    <property type="project" value="TreeGrafter"/>
</dbReference>
<keyword evidence="8" id="KW-0732">Signal</keyword>
<feature type="chain" id="PRO_5024927864" description="Peptidase M13" evidence="8">
    <location>
        <begin position="31"/>
        <end position="697"/>
    </location>
</feature>
<evidence type="ECO:0000313" key="12">
    <source>
        <dbReference type="Proteomes" id="UP000466024"/>
    </source>
</evidence>
<keyword evidence="4" id="KW-0479">Metal-binding</keyword>
<dbReference type="PROSITE" id="PS51885">
    <property type="entry name" value="NEPRILYSIN"/>
    <property type="match status" value="1"/>
</dbReference>
<evidence type="ECO:0000259" key="10">
    <source>
        <dbReference type="Pfam" id="PF05649"/>
    </source>
</evidence>
<dbReference type="InterPro" id="IPR018497">
    <property type="entry name" value="Peptidase_M13_C"/>
</dbReference>
<keyword evidence="12" id="KW-1185">Reference proteome</keyword>
<dbReference type="GO" id="GO:0046872">
    <property type="term" value="F:metal ion binding"/>
    <property type="evidence" value="ECO:0007669"/>
    <property type="project" value="UniProtKB-KW"/>
</dbReference>
<feature type="domain" description="Peptidase M13 N-terminal" evidence="10">
    <location>
        <begin position="64"/>
        <end position="441"/>
    </location>
</feature>
<evidence type="ECO:0000256" key="1">
    <source>
        <dbReference type="ARBA" id="ARBA00001947"/>
    </source>
</evidence>
<dbReference type="SUPFAM" id="SSF55486">
    <property type="entry name" value="Metalloproteases ('zincins'), catalytic domain"/>
    <property type="match status" value="1"/>
</dbReference>
<dbReference type="EMBL" id="VTPX01000002">
    <property type="protein sequence ID" value="KAA0019814.1"/>
    <property type="molecule type" value="Genomic_DNA"/>
</dbReference>
<keyword evidence="3" id="KW-0645">Protease</keyword>
<dbReference type="PRINTS" id="PR00786">
    <property type="entry name" value="NEPRILYSIN"/>
</dbReference>
<dbReference type="PANTHER" id="PTHR11733">
    <property type="entry name" value="ZINC METALLOPROTEASE FAMILY M13 NEPRILYSIN-RELATED"/>
    <property type="match status" value="1"/>
</dbReference>
<dbReference type="PANTHER" id="PTHR11733:SF167">
    <property type="entry name" value="FI17812P1-RELATED"/>
    <property type="match status" value="1"/>
</dbReference>
<feature type="domain" description="Peptidase M13 C-terminal" evidence="9">
    <location>
        <begin position="493"/>
        <end position="694"/>
    </location>
</feature>
<dbReference type="InterPro" id="IPR000718">
    <property type="entry name" value="Peptidase_M13"/>
</dbReference>
<dbReference type="Gene3D" id="3.40.390.10">
    <property type="entry name" value="Collagenase (Catalytic Domain)"/>
    <property type="match status" value="1"/>
</dbReference>
<evidence type="ECO:0008006" key="13">
    <source>
        <dbReference type="Google" id="ProtNLM"/>
    </source>
</evidence>
<dbReference type="Pfam" id="PF05649">
    <property type="entry name" value="Peptidase_M13_N"/>
    <property type="match status" value="1"/>
</dbReference>
<dbReference type="CDD" id="cd08662">
    <property type="entry name" value="M13"/>
    <property type="match status" value="1"/>
</dbReference>
<dbReference type="AlphaFoldDB" id="A0A640WHI8"/>
<comment type="similarity">
    <text evidence="2">Belongs to the peptidase M13 family.</text>
</comment>
<comment type="caution">
    <text evidence="11">The sequence shown here is derived from an EMBL/GenBank/DDBJ whole genome shotgun (WGS) entry which is preliminary data.</text>
</comment>
<evidence type="ECO:0000256" key="2">
    <source>
        <dbReference type="ARBA" id="ARBA00007357"/>
    </source>
</evidence>
<evidence type="ECO:0000256" key="5">
    <source>
        <dbReference type="ARBA" id="ARBA00022801"/>
    </source>
</evidence>
<keyword evidence="7" id="KW-0482">Metalloprotease</keyword>
<dbReference type="InterPro" id="IPR008753">
    <property type="entry name" value="Peptidase_M13_N"/>
</dbReference>
<evidence type="ECO:0000256" key="7">
    <source>
        <dbReference type="ARBA" id="ARBA00023049"/>
    </source>
</evidence>
<evidence type="ECO:0000256" key="8">
    <source>
        <dbReference type="SAM" id="SignalP"/>
    </source>
</evidence>
<evidence type="ECO:0000256" key="6">
    <source>
        <dbReference type="ARBA" id="ARBA00022833"/>
    </source>
</evidence>
<accession>A0A640WHI8</accession>
<keyword evidence="6" id="KW-0862">Zinc</keyword>
<dbReference type="Gene3D" id="1.10.1380.10">
    <property type="entry name" value="Neutral endopeptidase , domain2"/>
    <property type="match status" value="1"/>
</dbReference>
<protein>
    <recommendedName>
        <fullName evidence="13">Peptidase M13</fullName>
    </recommendedName>
</protein>
<sequence>MYTRVRGVMAHKRIVSSLASACALAVIAIAGTTGADAFADTPDLAPVMGKWGIDLSARDTSVAPGDDFYHYVNGGWLARTSIPPDRSNYGAFTQLAERAEQQVRDILLQLDGANTPPNSPQQRLGDFYHAWMDEGAVEAKGVTPLMPDLERLAEIESKADLVRFNADSRLGVPTIVTPGIDIDVKAPDRYAVYLSQIPLILPTRDYYLGDNPRFDAIRQAYLGYIDRLLTLAGQPHPRQSAQRILELETAMARVEWAPAKQRDRDLTYNPLQQNQLDEYAPGFPWQTWLAASGLAGQDKVVLAENTAIRDLARLFEKTPLSTLKTYSTFRLLNANSPYLSSDFSRAHFDFHGKRLSGQPEQRERWKRGVSLINDFLGQAAGKLYVMLHFPPRAKSEMETLVANLEDAYRDRLQHRVSWMTDQTRQRALDKLDAFTAKIAYPDEWETYAGMRIRADDLYGDVGAARHWHWQDDLAKLDGPVDRDEWFMNPQTVNAYYSPSRNEIVFPAAILQPPFFDPNADAAVNYGGIGSVIGHEMSHGFDDQGRKSDGSGMLVDWWTPTDAEHFDALAKRLGQQYAEYEPVPGYSLNPQLTMGENIGDLGGLNIALGAYHRSLDGDPAPVIDGFTGDQRFFLAWGQVWRRLMREEEMINRVQSDPHSPSQFRVNGIVRNMVTWYDAFDVSPADALYLPPKDRVVIW</sequence>
<feature type="signal peptide" evidence="8">
    <location>
        <begin position="1"/>
        <end position="30"/>
    </location>
</feature>
<gene>
    <name evidence="11" type="ORF">F0A16_05700</name>
</gene>